<dbReference type="GeneID" id="54547743"/>
<evidence type="ECO:0000313" key="3">
    <source>
        <dbReference type="Proteomes" id="UP000800097"/>
    </source>
</evidence>
<dbReference type="AlphaFoldDB" id="A0A6A6JL85"/>
<dbReference type="Proteomes" id="UP000800097">
    <property type="component" value="Unassembled WGS sequence"/>
</dbReference>
<accession>A0A6A6JL85</accession>
<dbReference type="RefSeq" id="XP_033654553.1">
    <property type="nucleotide sequence ID" value="XM_033794568.1"/>
</dbReference>
<protein>
    <recommendedName>
        <fullName evidence="1">DUF7587 domain-containing protein</fullName>
    </recommendedName>
</protein>
<sequence length="563" mass="64317">MGTNMEDLAGLVGNLSIAAAPLHRGQEPRRSTGSHPVSLQDAVRTLIQSTNTITSQSQSIRSLTDDAKSSGNLSITEVCLLSEGIKKLTDIASHLRATVDELHEATERSVIRRLRSLGNPCETVSRILKHFDRQIRNIVRNVLNHTSDRDVLWKVAEECYKQATNRSGILDADDYFIALEGASLGWPYDSDFESEEYYEHENRLDVDEGYATAFQLQVEHRSESRRKERQRWTDFWVRVVNNSPAGPTLFYPPASFHAQHLRFEAVPKYLFRTFDDASSGISDQSVIASIASISGSQRNSRTDILTLESRTATELLYAHLDKSCFGGEASDNLMSWTSSLLFAIQYAVWRLTIRRCSTSDIKICVVDTRDFPQGQFAQDIWLLQAYEATAKRLSNQIRGIQWMFDSRLERGDYYNGEYLSQGAVNITSRSCIVSLEQLIQAGLFQLYPEFDDPEGRRQWTKRVIQLRQNWSAEQVTTDREIELAVRIARNCFTRFEANDIALVLLTFKNRRCKAQKRTSNVDHVNERLPGWADKPDEVRRYWIATEAINSSHHMTLLDLLFLL</sequence>
<dbReference type="InterPro" id="IPR056009">
    <property type="entry name" value="DUF7587"/>
</dbReference>
<feature type="domain" description="DUF7587" evidence="1">
    <location>
        <begin position="266"/>
        <end position="379"/>
    </location>
</feature>
<evidence type="ECO:0000313" key="2">
    <source>
        <dbReference type="EMBL" id="KAF2277014.1"/>
    </source>
</evidence>
<gene>
    <name evidence="2" type="ORF">EI97DRAFT_305994</name>
</gene>
<dbReference type="EMBL" id="ML986491">
    <property type="protein sequence ID" value="KAF2277014.1"/>
    <property type="molecule type" value="Genomic_DNA"/>
</dbReference>
<proteinExistence type="predicted"/>
<keyword evidence="3" id="KW-1185">Reference proteome</keyword>
<reference evidence="2" key="1">
    <citation type="journal article" date="2020" name="Stud. Mycol.">
        <title>101 Dothideomycetes genomes: a test case for predicting lifestyles and emergence of pathogens.</title>
        <authorList>
            <person name="Haridas S."/>
            <person name="Albert R."/>
            <person name="Binder M."/>
            <person name="Bloem J."/>
            <person name="Labutti K."/>
            <person name="Salamov A."/>
            <person name="Andreopoulos B."/>
            <person name="Baker S."/>
            <person name="Barry K."/>
            <person name="Bills G."/>
            <person name="Bluhm B."/>
            <person name="Cannon C."/>
            <person name="Castanera R."/>
            <person name="Culley D."/>
            <person name="Daum C."/>
            <person name="Ezra D."/>
            <person name="Gonzalez J."/>
            <person name="Henrissat B."/>
            <person name="Kuo A."/>
            <person name="Liang C."/>
            <person name="Lipzen A."/>
            <person name="Lutzoni F."/>
            <person name="Magnuson J."/>
            <person name="Mondo S."/>
            <person name="Nolan M."/>
            <person name="Ohm R."/>
            <person name="Pangilinan J."/>
            <person name="Park H.-J."/>
            <person name="Ramirez L."/>
            <person name="Alfaro M."/>
            <person name="Sun H."/>
            <person name="Tritt A."/>
            <person name="Yoshinaga Y."/>
            <person name="Zwiers L.-H."/>
            <person name="Turgeon B."/>
            <person name="Goodwin S."/>
            <person name="Spatafora J."/>
            <person name="Crous P."/>
            <person name="Grigoriev I."/>
        </authorList>
    </citation>
    <scope>NUCLEOTIDE SEQUENCE</scope>
    <source>
        <strain evidence="2">CBS 379.55</strain>
    </source>
</reference>
<dbReference type="OrthoDB" id="4152607at2759"/>
<dbReference type="Pfam" id="PF24494">
    <property type="entry name" value="DUF7587"/>
    <property type="match status" value="1"/>
</dbReference>
<evidence type="ECO:0000259" key="1">
    <source>
        <dbReference type="Pfam" id="PF24494"/>
    </source>
</evidence>
<organism evidence="2 3">
    <name type="scientific">Westerdykella ornata</name>
    <dbReference type="NCBI Taxonomy" id="318751"/>
    <lineage>
        <taxon>Eukaryota</taxon>
        <taxon>Fungi</taxon>
        <taxon>Dikarya</taxon>
        <taxon>Ascomycota</taxon>
        <taxon>Pezizomycotina</taxon>
        <taxon>Dothideomycetes</taxon>
        <taxon>Pleosporomycetidae</taxon>
        <taxon>Pleosporales</taxon>
        <taxon>Sporormiaceae</taxon>
        <taxon>Westerdykella</taxon>
    </lineage>
</organism>
<name>A0A6A6JL85_WESOR</name>